<reference evidence="1" key="1">
    <citation type="submission" date="2020-10" db="EMBL/GenBank/DDBJ databases">
        <authorList>
            <person name="Gilroy R."/>
        </authorList>
    </citation>
    <scope>NUCLEOTIDE SEQUENCE</scope>
    <source>
        <strain evidence="1">ChiGjej3B3-5194</strain>
    </source>
</reference>
<dbReference type="Proteomes" id="UP000886742">
    <property type="component" value="Unassembled WGS sequence"/>
</dbReference>
<reference evidence="1" key="2">
    <citation type="journal article" date="2021" name="PeerJ">
        <title>Extensive microbial diversity within the chicken gut microbiome revealed by metagenomics and culture.</title>
        <authorList>
            <person name="Gilroy R."/>
            <person name="Ravi A."/>
            <person name="Getino M."/>
            <person name="Pursley I."/>
            <person name="Horton D.L."/>
            <person name="Alikhan N.F."/>
            <person name="Baker D."/>
            <person name="Gharbi K."/>
            <person name="Hall N."/>
            <person name="Watson M."/>
            <person name="Adriaenssens E.M."/>
            <person name="Foster-Nyarko E."/>
            <person name="Jarju S."/>
            <person name="Secka A."/>
            <person name="Antonio M."/>
            <person name="Oren A."/>
            <person name="Chaudhuri R.R."/>
            <person name="La Ragione R."/>
            <person name="Hildebrand F."/>
            <person name="Pallen M.J."/>
        </authorList>
    </citation>
    <scope>NUCLEOTIDE SEQUENCE</scope>
    <source>
        <strain evidence="1">ChiGjej3B3-5194</strain>
    </source>
</reference>
<organism evidence="1 2">
    <name type="scientific">Candidatus Enterousia intestinigallinarum</name>
    <dbReference type="NCBI Taxonomy" id="2840790"/>
    <lineage>
        <taxon>Bacteria</taxon>
        <taxon>Pseudomonadati</taxon>
        <taxon>Pseudomonadota</taxon>
        <taxon>Alphaproteobacteria</taxon>
        <taxon>Candidatus Enterousia</taxon>
    </lineage>
</organism>
<evidence type="ECO:0000313" key="1">
    <source>
        <dbReference type="EMBL" id="HIS70752.1"/>
    </source>
</evidence>
<comment type="caution">
    <text evidence="1">The sequence shown here is derived from an EMBL/GenBank/DDBJ whole genome shotgun (WGS) entry which is preliminary data.</text>
</comment>
<sequence>MNWKRIIGAGSVVVAAVAVVFFAKTCSDQRVSDAIQESYKTIADTKQELVDVRRQNDSLRKIVEYRDSVAAPRDSVPVKKTAARDSGVIVVRHTTTPTVTRRAVASTKPVSGKTTVRMQENAKNNKNIIVPADATRGDEIEIVLGNGAVNDGNIIIGGDKIIVTSRDSLRNVIDTLHVKTR</sequence>
<dbReference type="AlphaFoldDB" id="A0A9D1JVZ7"/>
<gene>
    <name evidence="1" type="ORF">IAD02_02055</name>
</gene>
<name>A0A9D1JVZ7_9PROT</name>
<accession>A0A9D1JVZ7</accession>
<dbReference type="EMBL" id="DVJI01000009">
    <property type="protein sequence ID" value="HIS70752.1"/>
    <property type="molecule type" value="Genomic_DNA"/>
</dbReference>
<proteinExistence type="predicted"/>
<evidence type="ECO:0000313" key="2">
    <source>
        <dbReference type="Proteomes" id="UP000886742"/>
    </source>
</evidence>
<protein>
    <submittedName>
        <fullName evidence="1">Uncharacterized protein</fullName>
    </submittedName>
</protein>